<name>A0A9D4K2H7_DREPO</name>
<evidence type="ECO:0000313" key="2">
    <source>
        <dbReference type="Proteomes" id="UP000828390"/>
    </source>
</evidence>
<protein>
    <submittedName>
        <fullName evidence="1">Uncharacterized protein</fullName>
    </submittedName>
</protein>
<proteinExistence type="predicted"/>
<organism evidence="1 2">
    <name type="scientific">Dreissena polymorpha</name>
    <name type="common">Zebra mussel</name>
    <name type="synonym">Mytilus polymorpha</name>
    <dbReference type="NCBI Taxonomy" id="45954"/>
    <lineage>
        <taxon>Eukaryota</taxon>
        <taxon>Metazoa</taxon>
        <taxon>Spiralia</taxon>
        <taxon>Lophotrochozoa</taxon>
        <taxon>Mollusca</taxon>
        <taxon>Bivalvia</taxon>
        <taxon>Autobranchia</taxon>
        <taxon>Heteroconchia</taxon>
        <taxon>Euheterodonta</taxon>
        <taxon>Imparidentia</taxon>
        <taxon>Neoheterodontei</taxon>
        <taxon>Myida</taxon>
        <taxon>Dreissenoidea</taxon>
        <taxon>Dreissenidae</taxon>
        <taxon>Dreissena</taxon>
    </lineage>
</organism>
<sequence>MNKELIVAEIEGDILLGIDILQNDDGGPADILLSKGVIVLKGKNIPCIQIGKKNDVRKVTAADHFIIPPLSEAVIDVFIEREESDNVSQKTDFIVEPTQHFCETYPLKMASVLVDINRNPTSKIRLLNPFPYSVDINQDSVLGQAEQIDR</sequence>
<reference evidence="1" key="2">
    <citation type="submission" date="2020-11" db="EMBL/GenBank/DDBJ databases">
        <authorList>
            <person name="McCartney M.A."/>
            <person name="Auch B."/>
            <person name="Kono T."/>
            <person name="Mallez S."/>
            <person name="Becker A."/>
            <person name="Gohl D.M."/>
            <person name="Silverstein K.A.T."/>
            <person name="Koren S."/>
            <person name="Bechman K.B."/>
            <person name="Herman A."/>
            <person name="Abrahante J.E."/>
            <person name="Garbe J."/>
        </authorList>
    </citation>
    <scope>NUCLEOTIDE SEQUENCE</scope>
    <source>
        <strain evidence="1">Duluth1</strain>
        <tissue evidence="1">Whole animal</tissue>
    </source>
</reference>
<comment type="caution">
    <text evidence="1">The sequence shown here is derived from an EMBL/GenBank/DDBJ whole genome shotgun (WGS) entry which is preliminary data.</text>
</comment>
<dbReference type="EMBL" id="JAIWYP010000004">
    <property type="protein sequence ID" value="KAH3829773.1"/>
    <property type="molecule type" value="Genomic_DNA"/>
</dbReference>
<keyword evidence="2" id="KW-1185">Reference proteome</keyword>
<reference evidence="1" key="1">
    <citation type="journal article" date="2019" name="bioRxiv">
        <title>The Genome of the Zebra Mussel, Dreissena polymorpha: A Resource for Invasive Species Research.</title>
        <authorList>
            <person name="McCartney M.A."/>
            <person name="Auch B."/>
            <person name="Kono T."/>
            <person name="Mallez S."/>
            <person name="Zhang Y."/>
            <person name="Obille A."/>
            <person name="Becker A."/>
            <person name="Abrahante J.E."/>
            <person name="Garbe J."/>
            <person name="Badalamenti J.P."/>
            <person name="Herman A."/>
            <person name="Mangelson H."/>
            <person name="Liachko I."/>
            <person name="Sullivan S."/>
            <person name="Sone E.D."/>
            <person name="Koren S."/>
            <person name="Silverstein K.A.T."/>
            <person name="Beckman K.B."/>
            <person name="Gohl D.M."/>
        </authorList>
    </citation>
    <scope>NUCLEOTIDE SEQUENCE</scope>
    <source>
        <strain evidence="1">Duluth1</strain>
        <tissue evidence="1">Whole animal</tissue>
    </source>
</reference>
<dbReference type="AlphaFoldDB" id="A0A9D4K2H7"/>
<gene>
    <name evidence="1" type="ORF">DPMN_103001</name>
</gene>
<evidence type="ECO:0000313" key="1">
    <source>
        <dbReference type="EMBL" id="KAH3829773.1"/>
    </source>
</evidence>
<dbReference type="Proteomes" id="UP000828390">
    <property type="component" value="Unassembled WGS sequence"/>
</dbReference>
<accession>A0A9D4K2H7</accession>